<dbReference type="InterPro" id="IPR057326">
    <property type="entry name" value="KR_dom"/>
</dbReference>
<feature type="domain" description="Ketoreductase" evidence="3">
    <location>
        <begin position="11"/>
        <end position="194"/>
    </location>
</feature>
<accession>D6TLH1</accession>
<dbReference type="PRINTS" id="PR00080">
    <property type="entry name" value="SDRFAMILY"/>
</dbReference>
<dbReference type="InterPro" id="IPR002347">
    <property type="entry name" value="SDR_fam"/>
</dbReference>
<dbReference type="RefSeq" id="WP_007911087.1">
    <property type="nucleotide sequence ID" value="NZ_ADVG01000002.1"/>
</dbReference>
<dbReference type="GO" id="GO:0006633">
    <property type="term" value="P:fatty acid biosynthetic process"/>
    <property type="evidence" value="ECO:0007669"/>
    <property type="project" value="TreeGrafter"/>
</dbReference>
<comment type="caution">
    <text evidence="4">The sequence shown here is derived from an EMBL/GenBank/DDBJ whole genome shotgun (WGS) entry which is preliminary data.</text>
</comment>
<keyword evidence="5" id="KW-1185">Reference proteome</keyword>
<dbReference type="PANTHER" id="PTHR42760">
    <property type="entry name" value="SHORT-CHAIN DEHYDROGENASES/REDUCTASES FAMILY MEMBER"/>
    <property type="match status" value="1"/>
</dbReference>
<dbReference type="EMBL" id="ADVG01000002">
    <property type="protein sequence ID" value="EFH86621.1"/>
    <property type="molecule type" value="Genomic_DNA"/>
</dbReference>
<dbReference type="Proteomes" id="UP000004508">
    <property type="component" value="Unassembled WGS sequence"/>
</dbReference>
<comment type="similarity">
    <text evidence="1">Belongs to the short-chain dehydrogenases/reductases (SDR) family.</text>
</comment>
<dbReference type="FunFam" id="3.40.50.720:FF:000084">
    <property type="entry name" value="Short-chain dehydrogenase reductase"/>
    <property type="match status" value="1"/>
</dbReference>
<dbReference type="SMART" id="SM00822">
    <property type="entry name" value="PKS_KR"/>
    <property type="match status" value="1"/>
</dbReference>
<dbReference type="GO" id="GO:0048038">
    <property type="term" value="F:quinone binding"/>
    <property type="evidence" value="ECO:0007669"/>
    <property type="project" value="TreeGrafter"/>
</dbReference>
<dbReference type="InParanoid" id="D6TLH1"/>
<reference evidence="4 5" key="1">
    <citation type="journal article" date="2011" name="Stand. Genomic Sci.">
        <title>Non-contiguous finished genome sequence and contextual data of the filamentous soil bacterium Ktedonobacter racemifer type strain (SOSP1-21).</title>
        <authorList>
            <person name="Chang Y.J."/>
            <person name="Land M."/>
            <person name="Hauser L."/>
            <person name="Chertkov O."/>
            <person name="Del Rio T.G."/>
            <person name="Nolan M."/>
            <person name="Copeland A."/>
            <person name="Tice H."/>
            <person name="Cheng J.F."/>
            <person name="Lucas S."/>
            <person name="Han C."/>
            <person name="Goodwin L."/>
            <person name="Pitluck S."/>
            <person name="Ivanova N."/>
            <person name="Ovchinikova G."/>
            <person name="Pati A."/>
            <person name="Chen A."/>
            <person name="Palaniappan K."/>
            <person name="Mavromatis K."/>
            <person name="Liolios K."/>
            <person name="Brettin T."/>
            <person name="Fiebig A."/>
            <person name="Rohde M."/>
            <person name="Abt B."/>
            <person name="Goker M."/>
            <person name="Detter J.C."/>
            <person name="Woyke T."/>
            <person name="Bristow J."/>
            <person name="Eisen J.A."/>
            <person name="Markowitz V."/>
            <person name="Hugenholtz P."/>
            <person name="Kyrpides N.C."/>
            <person name="Klenk H.P."/>
            <person name="Lapidus A."/>
        </authorList>
    </citation>
    <scope>NUCLEOTIDE SEQUENCE [LARGE SCALE GENOMIC DNA]</scope>
    <source>
        <strain evidence="5">DSM 44963</strain>
    </source>
</reference>
<organism evidence="4 5">
    <name type="scientific">Ktedonobacter racemifer DSM 44963</name>
    <dbReference type="NCBI Taxonomy" id="485913"/>
    <lineage>
        <taxon>Bacteria</taxon>
        <taxon>Bacillati</taxon>
        <taxon>Chloroflexota</taxon>
        <taxon>Ktedonobacteria</taxon>
        <taxon>Ktedonobacterales</taxon>
        <taxon>Ktedonobacteraceae</taxon>
        <taxon>Ktedonobacter</taxon>
    </lineage>
</organism>
<name>D6TLH1_KTERA</name>
<dbReference type="Pfam" id="PF13561">
    <property type="entry name" value="adh_short_C2"/>
    <property type="match status" value="1"/>
</dbReference>
<sequence length="257" mass="27430">MLKANFDLSGKVALVTGAGRGIGRTLAEGLASAGADIVLVSRTEGEIKSAADEISKGTARKTFALTCDVASGTSVTEVVEKAIAHFGHIDILINNAGTSMRKTALELAEDDWDKVIDINLKSVFLMSQAVGKHMVAQKYGRIVNVASAASALTLSTGTPYGPSKAGVVQLTHQLANEWATQGVTVNAISPWFFKTSLNAKMLENEEFRTLVERRTPMRRLGNLEELIAPVIMFCSDSASYITGQNLFIDGGSVNYAF</sequence>
<dbReference type="OrthoDB" id="9803333at2"/>
<dbReference type="GO" id="GO:0016616">
    <property type="term" value="F:oxidoreductase activity, acting on the CH-OH group of donors, NAD or NADP as acceptor"/>
    <property type="evidence" value="ECO:0007669"/>
    <property type="project" value="TreeGrafter"/>
</dbReference>
<dbReference type="PANTHER" id="PTHR42760:SF133">
    <property type="entry name" value="3-OXOACYL-[ACYL-CARRIER-PROTEIN] REDUCTASE"/>
    <property type="match status" value="1"/>
</dbReference>
<dbReference type="FunCoup" id="D6TLH1">
    <property type="interactions" value="91"/>
</dbReference>
<dbReference type="NCBIfam" id="NF005559">
    <property type="entry name" value="PRK07231.1"/>
    <property type="match status" value="1"/>
</dbReference>
<proteinExistence type="inferred from homology"/>
<dbReference type="InterPro" id="IPR036291">
    <property type="entry name" value="NAD(P)-bd_dom_sf"/>
</dbReference>
<gene>
    <name evidence="4" type="ORF">Krac_7926</name>
</gene>
<dbReference type="eggNOG" id="COG1028">
    <property type="taxonomic scope" value="Bacteria"/>
</dbReference>
<evidence type="ECO:0000256" key="1">
    <source>
        <dbReference type="ARBA" id="ARBA00006484"/>
    </source>
</evidence>
<evidence type="ECO:0000313" key="4">
    <source>
        <dbReference type="EMBL" id="EFH86621.1"/>
    </source>
</evidence>
<dbReference type="SUPFAM" id="SSF51735">
    <property type="entry name" value="NAD(P)-binding Rossmann-fold domains"/>
    <property type="match status" value="1"/>
</dbReference>
<dbReference type="PRINTS" id="PR00081">
    <property type="entry name" value="GDHRDH"/>
</dbReference>
<dbReference type="STRING" id="485913.Krac_7926"/>
<evidence type="ECO:0000313" key="5">
    <source>
        <dbReference type="Proteomes" id="UP000004508"/>
    </source>
</evidence>
<dbReference type="AlphaFoldDB" id="D6TLH1"/>
<evidence type="ECO:0000256" key="2">
    <source>
        <dbReference type="ARBA" id="ARBA00023002"/>
    </source>
</evidence>
<keyword evidence="2" id="KW-0560">Oxidoreductase</keyword>
<protein>
    <submittedName>
        <fullName evidence="4">Short-chain dehydrogenase/reductase SDR</fullName>
    </submittedName>
</protein>
<dbReference type="Gene3D" id="3.40.50.720">
    <property type="entry name" value="NAD(P)-binding Rossmann-like Domain"/>
    <property type="match status" value="1"/>
</dbReference>
<evidence type="ECO:0000259" key="3">
    <source>
        <dbReference type="SMART" id="SM00822"/>
    </source>
</evidence>